<evidence type="ECO:0000259" key="2">
    <source>
        <dbReference type="Pfam" id="PF03364"/>
    </source>
</evidence>
<dbReference type="SUPFAM" id="SSF55961">
    <property type="entry name" value="Bet v1-like"/>
    <property type="match status" value="1"/>
</dbReference>
<evidence type="ECO:0000256" key="1">
    <source>
        <dbReference type="ARBA" id="ARBA00008918"/>
    </source>
</evidence>
<protein>
    <submittedName>
        <fullName evidence="3">Ribosome association toxin RatA</fullName>
    </submittedName>
</protein>
<comment type="similarity">
    <text evidence="1">Belongs to the ribosome association toxin RatA family.</text>
</comment>
<dbReference type="Proteomes" id="UP000031258">
    <property type="component" value="Unassembled WGS sequence"/>
</dbReference>
<evidence type="ECO:0000313" key="3">
    <source>
        <dbReference type="EMBL" id="KIE05912.1"/>
    </source>
</evidence>
<organism evidence="3 4">
    <name type="scientific">Candidatus Jidaibacter acanthamoebae</name>
    <dbReference type="NCBI Taxonomy" id="86105"/>
    <lineage>
        <taxon>Bacteria</taxon>
        <taxon>Pseudomonadati</taxon>
        <taxon>Pseudomonadota</taxon>
        <taxon>Alphaproteobacteria</taxon>
        <taxon>Rickettsiales</taxon>
        <taxon>Candidatus Midichloriaceae</taxon>
        <taxon>Candidatus Jidaibacter</taxon>
    </lineage>
</organism>
<dbReference type="Gene3D" id="3.30.530.20">
    <property type="match status" value="1"/>
</dbReference>
<dbReference type="PANTHER" id="PTHR12901">
    <property type="entry name" value="SPERM PROTEIN HOMOLOG"/>
    <property type="match status" value="1"/>
</dbReference>
<accession>A0A0C1MUX7</accession>
<dbReference type="GO" id="GO:0045333">
    <property type="term" value="P:cellular respiration"/>
    <property type="evidence" value="ECO:0007669"/>
    <property type="project" value="InterPro"/>
</dbReference>
<dbReference type="GO" id="GO:0048039">
    <property type="term" value="F:ubiquinone binding"/>
    <property type="evidence" value="ECO:0007669"/>
    <property type="project" value="InterPro"/>
</dbReference>
<feature type="domain" description="Coenzyme Q-binding protein COQ10 START" evidence="2">
    <location>
        <begin position="13"/>
        <end position="139"/>
    </location>
</feature>
<name>A0A0C1MUX7_9RICK</name>
<keyword evidence="4" id="KW-1185">Reference proteome</keyword>
<reference evidence="3 4" key="1">
    <citation type="submission" date="2014-11" db="EMBL/GenBank/DDBJ databases">
        <title>A Rickettsiales Symbiont of Amoebae With Ancient Features.</title>
        <authorList>
            <person name="Schulz F."/>
            <person name="Martijn J."/>
            <person name="Wascher F."/>
            <person name="Kostanjsek R."/>
            <person name="Ettema T.J."/>
            <person name="Horn M."/>
        </authorList>
    </citation>
    <scope>NUCLEOTIDE SEQUENCE [LARGE SCALE GENOMIC DNA]</scope>
    <source>
        <strain evidence="3 4">UWC36</strain>
    </source>
</reference>
<dbReference type="Pfam" id="PF03364">
    <property type="entry name" value="Polyketide_cyc"/>
    <property type="match status" value="1"/>
</dbReference>
<dbReference type="EMBL" id="JSWE01000058">
    <property type="protein sequence ID" value="KIE05912.1"/>
    <property type="molecule type" value="Genomic_DNA"/>
</dbReference>
<sequence>MFMSIHSQEYLSDHSVKQIYSLITDIESYPEFLPWCGEAKVIDKFDNTIIADLSISFKYLTERYRSEVKLAPPKKSRAKIEVSTISGPFKYLNTTWELSSKGKGTLIKFNIDFCFKSTVLQKIIGIFFNKACEKMLAAFVSRANELYGK</sequence>
<dbReference type="STRING" id="86105.NF27_CG00920"/>
<dbReference type="AlphaFoldDB" id="A0A0C1MUX7"/>
<gene>
    <name evidence="3" type="primary">ratA_2</name>
    <name evidence="3" type="ORF">NF27_CG00920</name>
</gene>
<dbReference type="InterPro" id="IPR005031">
    <property type="entry name" value="COQ10_START"/>
</dbReference>
<dbReference type="PANTHER" id="PTHR12901:SF10">
    <property type="entry name" value="COENZYME Q-BINDING PROTEIN COQ10, MITOCHONDRIAL"/>
    <property type="match status" value="1"/>
</dbReference>
<dbReference type="CDD" id="cd07813">
    <property type="entry name" value="COQ10p_like"/>
    <property type="match status" value="1"/>
</dbReference>
<proteinExistence type="inferred from homology"/>
<dbReference type="InterPro" id="IPR044996">
    <property type="entry name" value="COQ10-like"/>
</dbReference>
<evidence type="ECO:0000313" key="4">
    <source>
        <dbReference type="Proteomes" id="UP000031258"/>
    </source>
</evidence>
<dbReference type="InterPro" id="IPR023393">
    <property type="entry name" value="START-like_dom_sf"/>
</dbReference>
<comment type="caution">
    <text evidence="3">The sequence shown here is derived from an EMBL/GenBank/DDBJ whole genome shotgun (WGS) entry which is preliminary data.</text>
</comment>